<keyword evidence="2" id="KW-1185">Reference proteome</keyword>
<dbReference type="Proteomes" id="UP001519287">
    <property type="component" value="Unassembled WGS sequence"/>
</dbReference>
<evidence type="ECO:0000313" key="2">
    <source>
        <dbReference type="Proteomes" id="UP001519287"/>
    </source>
</evidence>
<comment type="caution">
    <text evidence="1">The sequence shown here is derived from an EMBL/GenBank/DDBJ whole genome shotgun (WGS) entry which is preliminary data.</text>
</comment>
<gene>
    <name evidence="1" type="ORF">J2Z66_004860</name>
</gene>
<dbReference type="EMBL" id="JAGGLB010000017">
    <property type="protein sequence ID" value="MBP1993243.1"/>
    <property type="molecule type" value="Genomic_DNA"/>
</dbReference>
<proteinExistence type="predicted"/>
<evidence type="ECO:0000313" key="1">
    <source>
        <dbReference type="EMBL" id="MBP1993243.1"/>
    </source>
</evidence>
<protein>
    <submittedName>
        <fullName evidence="1">Uncharacterized protein</fullName>
    </submittedName>
</protein>
<organism evidence="1 2">
    <name type="scientific">Paenibacillus eucommiae</name>
    <dbReference type="NCBI Taxonomy" id="1355755"/>
    <lineage>
        <taxon>Bacteria</taxon>
        <taxon>Bacillati</taxon>
        <taxon>Bacillota</taxon>
        <taxon>Bacilli</taxon>
        <taxon>Bacillales</taxon>
        <taxon>Paenibacillaceae</taxon>
        <taxon>Paenibacillus</taxon>
    </lineage>
</organism>
<reference evidence="1 2" key="1">
    <citation type="submission" date="2021-03" db="EMBL/GenBank/DDBJ databases">
        <title>Genomic Encyclopedia of Type Strains, Phase IV (KMG-IV): sequencing the most valuable type-strain genomes for metagenomic binning, comparative biology and taxonomic classification.</title>
        <authorList>
            <person name="Goeker M."/>
        </authorList>
    </citation>
    <scope>NUCLEOTIDE SEQUENCE [LARGE SCALE GENOMIC DNA]</scope>
    <source>
        <strain evidence="1 2">DSM 26048</strain>
    </source>
</reference>
<dbReference type="RefSeq" id="WP_209974910.1">
    <property type="nucleotide sequence ID" value="NZ_JAGGLB010000017.1"/>
</dbReference>
<sequence>MDYKPAELNPNLINQLEAFEDQLREQTSENIIVIAYQSDSDTNSEGGSAQKENR</sequence>
<accession>A0ABS4J076</accession>
<name>A0ABS4J076_9BACL</name>